<organism evidence="1 2">
    <name type="scientific">Gryllus longicercus</name>
    <dbReference type="NCBI Taxonomy" id="2509291"/>
    <lineage>
        <taxon>Eukaryota</taxon>
        <taxon>Metazoa</taxon>
        <taxon>Ecdysozoa</taxon>
        <taxon>Arthropoda</taxon>
        <taxon>Hexapoda</taxon>
        <taxon>Insecta</taxon>
        <taxon>Pterygota</taxon>
        <taxon>Neoptera</taxon>
        <taxon>Polyneoptera</taxon>
        <taxon>Orthoptera</taxon>
        <taxon>Ensifera</taxon>
        <taxon>Gryllidea</taxon>
        <taxon>Grylloidea</taxon>
        <taxon>Gryllidae</taxon>
        <taxon>Gryllinae</taxon>
        <taxon>Gryllus</taxon>
    </lineage>
</organism>
<dbReference type="EMBL" id="JAZDUA010001635">
    <property type="protein sequence ID" value="KAK7788240.1"/>
    <property type="molecule type" value="Genomic_DNA"/>
</dbReference>
<sequence>MKVKLTYPFEKGVTLNTNYEEHDELETLLALLKIFREFATISSPRNAFIQCLRSRLDKLLFSGFLQHKNSVCDQGRMPSMNGFHRIHIFLMRNFKWRKYEVHLCFSSSVIHVCATSM</sequence>
<gene>
    <name evidence="1" type="ORF">R5R35_001228</name>
</gene>
<accession>A0AAN9YT09</accession>
<evidence type="ECO:0000313" key="1">
    <source>
        <dbReference type="EMBL" id="KAK7788240.1"/>
    </source>
</evidence>
<protein>
    <submittedName>
        <fullName evidence="1">Uncharacterized protein</fullName>
    </submittedName>
</protein>
<keyword evidence="2" id="KW-1185">Reference proteome</keyword>
<dbReference type="Proteomes" id="UP001378592">
    <property type="component" value="Unassembled WGS sequence"/>
</dbReference>
<name>A0AAN9YT09_9ORTH</name>
<dbReference type="AlphaFoldDB" id="A0AAN9YT09"/>
<proteinExistence type="predicted"/>
<reference evidence="1 2" key="1">
    <citation type="submission" date="2024-03" db="EMBL/GenBank/DDBJ databases">
        <title>The genome assembly and annotation of the cricket Gryllus longicercus Weissman &amp; Gray.</title>
        <authorList>
            <person name="Szrajer S."/>
            <person name="Gray D."/>
            <person name="Ylla G."/>
        </authorList>
    </citation>
    <scope>NUCLEOTIDE SEQUENCE [LARGE SCALE GENOMIC DNA]</scope>
    <source>
        <strain evidence="1">DAG 2021-001</strain>
        <tissue evidence="1">Whole body minus gut</tissue>
    </source>
</reference>
<evidence type="ECO:0000313" key="2">
    <source>
        <dbReference type="Proteomes" id="UP001378592"/>
    </source>
</evidence>
<comment type="caution">
    <text evidence="1">The sequence shown here is derived from an EMBL/GenBank/DDBJ whole genome shotgun (WGS) entry which is preliminary data.</text>
</comment>